<feature type="domain" description="PAS" evidence="4">
    <location>
        <begin position="366"/>
        <end position="437"/>
    </location>
</feature>
<feature type="domain" description="PAC" evidence="5">
    <location>
        <begin position="736"/>
        <end position="788"/>
    </location>
</feature>
<dbReference type="InterPro" id="IPR029787">
    <property type="entry name" value="Nucleotide_cyclase"/>
</dbReference>
<dbReference type="Pfam" id="PF13185">
    <property type="entry name" value="GAF_2"/>
    <property type="match status" value="1"/>
</dbReference>
<keyword evidence="9" id="KW-0378">Hydrolase</keyword>
<dbReference type="InterPro" id="IPR035965">
    <property type="entry name" value="PAS-like_dom_sf"/>
</dbReference>
<dbReference type="PANTHER" id="PTHR44757">
    <property type="entry name" value="DIGUANYLATE CYCLASE DGCP"/>
    <property type="match status" value="1"/>
</dbReference>
<gene>
    <name evidence="9" type="primary">gmr_10</name>
    <name evidence="9" type="ORF">AW08_02816</name>
</gene>
<name>A0A011NN58_9PROT</name>
<evidence type="ECO:0000259" key="8">
    <source>
        <dbReference type="PROSITE" id="PS50887"/>
    </source>
</evidence>
<dbReference type="SMART" id="SM00304">
    <property type="entry name" value="HAMP"/>
    <property type="match status" value="1"/>
</dbReference>
<dbReference type="InterPro" id="IPR052155">
    <property type="entry name" value="Biofilm_reg_signaling"/>
</dbReference>
<evidence type="ECO:0000259" key="4">
    <source>
        <dbReference type="PROSITE" id="PS50112"/>
    </source>
</evidence>
<dbReference type="GO" id="GO:0016020">
    <property type="term" value="C:membrane"/>
    <property type="evidence" value="ECO:0007669"/>
    <property type="project" value="InterPro"/>
</dbReference>
<dbReference type="SMART" id="SM00086">
    <property type="entry name" value="PAC"/>
    <property type="match status" value="2"/>
</dbReference>
<evidence type="ECO:0000259" key="6">
    <source>
        <dbReference type="PROSITE" id="PS50883"/>
    </source>
</evidence>
<dbReference type="PROSITE" id="PS50113">
    <property type="entry name" value="PAC"/>
    <property type="match status" value="1"/>
</dbReference>
<dbReference type="Pfam" id="PF13426">
    <property type="entry name" value="PAS_9"/>
    <property type="match status" value="2"/>
</dbReference>
<comment type="catalytic activity">
    <reaction evidence="1">
        <text>3',3'-c-di-GMP + H2O = 5'-phosphoguanylyl(3'-&gt;5')guanosine + H(+)</text>
        <dbReference type="Rhea" id="RHEA:24902"/>
        <dbReference type="ChEBI" id="CHEBI:15377"/>
        <dbReference type="ChEBI" id="CHEBI:15378"/>
        <dbReference type="ChEBI" id="CHEBI:58754"/>
        <dbReference type="ChEBI" id="CHEBI:58805"/>
        <dbReference type="EC" id="3.1.4.52"/>
    </reaction>
    <physiologicalReaction direction="left-to-right" evidence="1">
        <dbReference type="Rhea" id="RHEA:24903"/>
    </physiologicalReaction>
</comment>
<keyword evidence="2" id="KW-1133">Transmembrane helix</keyword>
<feature type="domain" description="EAL" evidence="6">
    <location>
        <begin position="962"/>
        <end position="1216"/>
    </location>
</feature>
<feature type="domain" description="GGDEF" evidence="8">
    <location>
        <begin position="820"/>
        <end position="953"/>
    </location>
</feature>
<dbReference type="InterPro" id="IPR000014">
    <property type="entry name" value="PAS"/>
</dbReference>
<dbReference type="SUPFAM" id="SSF55073">
    <property type="entry name" value="Nucleotide cyclase"/>
    <property type="match status" value="1"/>
</dbReference>
<dbReference type="EMBL" id="JFAX01000017">
    <property type="protein sequence ID" value="EXI66077.1"/>
    <property type="molecule type" value="Genomic_DNA"/>
</dbReference>
<evidence type="ECO:0000259" key="7">
    <source>
        <dbReference type="PROSITE" id="PS50885"/>
    </source>
</evidence>
<dbReference type="SUPFAM" id="SSF55785">
    <property type="entry name" value="PYP-like sensor domain (PAS domain)"/>
    <property type="match status" value="2"/>
</dbReference>
<feature type="chain" id="PRO_5001462460" evidence="3">
    <location>
        <begin position="21"/>
        <end position="1220"/>
    </location>
</feature>
<dbReference type="Proteomes" id="UP000020218">
    <property type="component" value="Unassembled WGS sequence"/>
</dbReference>
<dbReference type="EC" id="3.1.4.52" evidence="9"/>
<dbReference type="Pfam" id="PF00563">
    <property type="entry name" value="EAL"/>
    <property type="match status" value="1"/>
</dbReference>
<dbReference type="InterPro" id="IPR035919">
    <property type="entry name" value="EAL_sf"/>
</dbReference>
<keyword evidence="2" id="KW-0812">Transmembrane</keyword>
<dbReference type="PROSITE" id="PS50885">
    <property type="entry name" value="HAMP"/>
    <property type="match status" value="1"/>
</dbReference>
<dbReference type="Gene3D" id="6.10.340.10">
    <property type="match status" value="1"/>
</dbReference>
<feature type="domain" description="HAMP" evidence="7">
    <location>
        <begin position="309"/>
        <end position="361"/>
    </location>
</feature>
<dbReference type="InterPro" id="IPR001633">
    <property type="entry name" value="EAL_dom"/>
</dbReference>
<dbReference type="Pfam" id="PF00672">
    <property type="entry name" value="HAMP"/>
    <property type="match status" value="1"/>
</dbReference>
<dbReference type="GO" id="GO:0071732">
    <property type="term" value="P:cellular response to nitric oxide"/>
    <property type="evidence" value="ECO:0007669"/>
    <property type="project" value="UniProtKB-ARBA"/>
</dbReference>
<dbReference type="GO" id="GO:0071111">
    <property type="term" value="F:cyclic-guanylate-specific phosphodiesterase activity"/>
    <property type="evidence" value="ECO:0007669"/>
    <property type="project" value="UniProtKB-EC"/>
</dbReference>
<dbReference type="STRING" id="1454001.AW08_02816"/>
<dbReference type="InterPro" id="IPR043128">
    <property type="entry name" value="Rev_trsase/Diguanyl_cyclase"/>
</dbReference>
<keyword evidence="10" id="KW-1185">Reference proteome</keyword>
<evidence type="ECO:0000313" key="9">
    <source>
        <dbReference type="EMBL" id="EXI66077.1"/>
    </source>
</evidence>
<dbReference type="Pfam" id="PF00990">
    <property type="entry name" value="GGDEF"/>
    <property type="match status" value="1"/>
</dbReference>
<dbReference type="PATRIC" id="fig|1454001.3.peg.2869"/>
<evidence type="ECO:0000259" key="5">
    <source>
        <dbReference type="PROSITE" id="PS50113"/>
    </source>
</evidence>
<reference evidence="9" key="1">
    <citation type="submission" date="2014-02" db="EMBL/GenBank/DDBJ databases">
        <title>Expanding our view of genomic diversity in Candidatus Accumulibacter clades.</title>
        <authorList>
            <person name="Skennerton C.T."/>
            <person name="Barr J.J."/>
            <person name="Slater F.R."/>
            <person name="Bond P.L."/>
            <person name="Tyson G.W."/>
        </authorList>
    </citation>
    <scope>NUCLEOTIDE SEQUENCE [LARGE SCALE GENOMIC DNA]</scope>
</reference>
<dbReference type="SMART" id="SM00091">
    <property type="entry name" value="PAS"/>
    <property type="match status" value="2"/>
</dbReference>
<dbReference type="PROSITE" id="PS50112">
    <property type="entry name" value="PAS"/>
    <property type="match status" value="2"/>
</dbReference>
<evidence type="ECO:0000256" key="1">
    <source>
        <dbReference type="ARBA" id="ARBA00051114"/>
    </source>
</evidence>
<evidence type="ECO:0000256" key="2">
    <source>
        <dbReference type="SAM" id="Phobius"/>
    </source>
</evidence>
<dbReference type="CDD" id="cd01948">
    <property type="entry name" value="EAL"/>
    <property type="match status" value="1"/>
</dbReference>
<dbReference type="InterPro" id="IPR000700">
    <property type="entry name" value="PAS-assoc_C"/>
</dbReference>
<dbReference type="FunFam" id="3.20.20.450:FF:000001">
    <property type="entry name" value="Cyclic di-GMP phosphodiesterase yahA"/>
    <property type="match status" value="1"/>
</dbReference>
<dbReference type="SUPFAM" id="SSF141868">
    <property type="entry name" value="EAL domain-like"/>
    <property type="match status" value="1"/>
</dbReference>
<dbReference type="InterPro" id="IPR000160">
    <property type="entry name" value="GGDEF_dom"/>
</dbReference>
<feature type="domain" description="PAS" evidence="4">
    <location>
        <begin position="663"/>
        <end position="709"/>
    </location>
</feature>
<dbReference type="FunFam" id="3.30.70.270:FF:000001">
    <property type="entry name" value="Diguanylate cyclase domain protein"/>
    <property type="match status" value="1"/>
</dbReference>
<proteinExistence type="predicted"/>
<keyword evidence="2" id="KW-0472">Membrane</keyword>
<dbReference type="AlphaFoldDB" id="A0A011NN58"/>
<dbReference type="CDD" id="cd01949">
    <property type="entry name" value="GGDEF"/>
    <property type="match status" value="1"/>
</dbReference>
<dbReference type="Gene3D" id="3.20.20.450">
    <property type="entry name" value="EAL domain"/>
    <property type="match status" value="1"/>
</dbReference>
<dbReference type="SUPFAM" id="SSF55781">
    <property type="entry name" value="GAF domain-like"/>
    <property type="match status" value="1"/>
</dbReference>
<dbReference type="InterPro" id="IPR003660">
    <property type="entry name" value="HAMP_dom"/>
</dbReference>
<dbReference type="SMART" id="SM00267">
    <property type="entry name" value="GGDEF"/>
    <property type="match status" value="1"/>
</dbReference>
<dbReference type="CDD" id="cd00130">
    <property type="entry name" value="PAS"/>
    <property type="match status" value="2"/>
</dbReference>
<dbReference type="Gene3D" id="3.30.70.270">
    <property type="match status" value="1"/>
</dbReference>
<dbReference type="NCBIfam" id="TIGR00229">
    <property type="entry name" value="sensory_box"/>
    <property type="match status" value="2"/>
</dbReference>
<organism evidence="9 10">
    <name type="scientific">Candidatus Accumulibacter adjunctus</name>
    <dbReference type="NCBI Taxonomy" id="1454001"/>
    <lineage>
        <taxon>Bacteria</taxon>
        <taxon>Pseudomonadati</taxon>
        <taxon>Pseudomonadota</taxon>
        <taxon>Betaproteobacteria</taxon>
        <taxon>Candidatus Accumulibacter</taxon>
    </lineage>
</organism>
<protein>
    <submittedName>
        <fullName evidence="9">Cyclic di-GMP phosphodiesterase Gmr</fullName>
        <ecNumber evidence="9">3.1.4.52</ecNumber>
    </submittedName>
</protein>
<dbReference type="PROSITE" id="PS50887">
    <property type="entry name" value="GGDEF"/>
    <property type="match status" value="1"/>
</dbReference>
<dbReference type="InterPro" id="IPR003018">
    <property type="entry name" value="GAF"/>
</dbReference>
<dbReference type="CDD" id="cd06225">
    <property type="entry name" value="HAMP"/>
    <property type="match status" value="1"/>
</dbReference>
<dbReference type="GO" id="GO:0007165">
    <property type="term" value="P:signal transduction"/>
    <property type="evidence" value="ECO:0007669"/>
    <property type="project" value="InterPro"/>
</dbReference>
<keyword evidence="3" id="KW-0732">Signal</keyword>
<dbReference type="NCBIfam" id="TIGR00254">
    <property type="entry name" value="GGDEF"/>
    <property type="match status" value="1"/>
</dbReference>
<feature type="signal peptide" evidence="3">
    <location>
        <begin position="1"/>
        <end position="20"/>
    </location>
</feature>
<evidence type="ECO:0000313" key="10">
    <source>
        <dbReference type="Proteomes" id="UP000020218"/>
    </source>
</evidence>
<sequence length="1220" mass="133465">MVRSLRFWLALALASVVATATGAVVAVLVVVLVPRLNDQVESSNRALGLSLARQVDDFLRDSAEVLERLASEIEAGPQGSTASTRVLLDTLAQAHPPLAALHLLDARGRVIEVGLPRPRRGQRSELLGLDFSARAFVRTAKPAGSVLWSDSYLSQHGRIVVAVSVPLRPPLGAAGDEPWSLVGELDLESLAGHIAELGEGGSLLTIIVDRVGQVVAHPDATAATRQENLTHLPLVQAGLAGRFATERFSLAGREYIGTVTPVGNSGWLTLVAQPEEQAFATMHTALIGVASGSAIALALAVVAAVVYGERLVRRIAAFNRHLQAIADGDYGATLPASRAVELASLGTNLRRMANAILEREAALVASEERYRALFSDAPLAYQSVEVDSLRLAAVNDAWRSLLGYDSAEVVGRPLSDFLTEGSKERLAEVFPAFVSCGRINDFGCDFHDKDGRTIPVLISGRIHRGADGQARTHCILTDIRERLRSEEARQRAASLLEHQAARALAMLDLPKAAERMSESEFIRHGLAEVERLTGSRLSFVYFLADEQQAAAEITWSNAVRDSLPAISERLCAGTLTGIWNEALQRRAPVLYQDRQAVLATSPLAASAGLERLISVPVIEGGMGRMMLGVGNKAEAYGENEIETARLLSQDIWRIVNRHRTEQAQRLAATVFSASSSGICITDAGQRIISINPALSTISGYGSEEIIGRTPRLFASGRQHVGFYREMWSCIKSSGTWRGEIWNRRRNGEIFPAWLTITAVIGSEGKVTHYIGSFHDITERKRSQDHIHFLAHHDALTRLPNRRLLDERIREAIDRSRREQLHAAVLFIDLDRFKLINDTLGHDVGDRLLSRVAEILSSVLDEHETVARLGGDEFVIVVPELADVSRTAQLANRLIEVVSAPQLIDERPFQVTPSIGISIYPDDGEDAPTLLRNADTAMYHAKERGRNNFQFFTAAMNEALRERVSIEHELRLAIERDEFELVYQPQVDSRDGRVEGCEALLRWHHPQLGLVPPGRFIAIAEETGLIVPIGAWVLQQACRQLRAWHDAGHAGMRIGFNLSPRQLQQADLAERIAATLASWRLPASSLEIELTESMLMADPLSASTLLRRLADFGVRLAIDDFGTGYSSLAYLKRFPVSRLKIDRSFVRDLQTDANDAAIIAAVVAMATSLNIEAVAEGVETVEQLRFLQSRGCHVVQGHLFSPPRPAAALTTFHFPLPTTGG</sequence>
<dbReference type="Gene3D" id="3.30.450.20">
    <property type="entry name" value="PAS domain"/>
    <property type="match status" value="4"/>
</dbReference>
<evidence type="ECO:0000256" key="3">
    <source>
        <dbReference type="SAM" id="SignalP"/>
    </source>
</evidence>
<dbReference type="PROSITE" id="PS50883">
    <property type="entry name" value="EAL"/>
    <property type="match status" value="1"/>
</dbReference>
<dbReference type="SMART" id="SM00052">
    <property type="entry name" value="EAL"/>
    <property type="match status" value="1"/>
</dbReference>
<dbReference type="PANTHER" id="PTHR44757:SF2">
    <property type="entry name" value="BIOFILM ARCHITECTURE MAINTENANCE PROTEIN MBAA"/>
    <property type="match status" value="1"/>
</dbReference>
<feature type="transmembrane region" description="Helical" evidence="2">
    <location>
        <begin position="285"/>
        <end position="307"/>
    </location>
</feature>
<comment type="caution">
    <text evidence="9">The sequence shown here is derived from an EMBL/GenBank/DDBJ whole genome shotgun (WGS) entry which is preliminary data.</text>
</comment>
<dbReference type="InterPro" id="IPR001610">
    <property type="entry name" value="PAC"/>
</dbReference>
<accession>A0A011NN58</accession>